<feature type="region of interest" description="Disordered" evidence="1">
    <location>
        <begin position="1"/>
        <end position="60"/>
    </location>
</feature>
<gene>
    <name evidence="2" type="ORF">FRACYDRAFT_242110</name>
</gene>
<keyword evidence="3" id="KW-1185">Reference proteome</keyword>
<reference evidence="2 3" key="1">
    <citation type="submission" date="2016-09" db="EMBL/GenBank/DDBJ databases">
        <title>Extensive genetic diversity and differential bi-allelic expression allows diatom success in the polar Southern Ocean.</title>
        <authorList>
            <consortium name="DOE Joint Genome Institute"/>
            <person name="Mock T."/>
            <person name="Otillar R.P."/>
            <person name="Strauss J."/>
            <person name="Dupont C."/>
            <person name="Frickenhaus S."/>
            <person name="Maumus F."/>
            <person name="Mcmullan M."/>
            <person name="Sanges R."/>
            <person name="Schmutz J."/>
            <person name="Toseland A."/>
            <person name="Valas R."/>
            <person name="Veluchamy A."/>
            <person name="Ward B.J."/>
            <person name="Allen A."/>
            <person name="Barry K."/>
            <person name="Falciatore A."/>
            <person name="Ferrante M."/>
            <person name="Fortunato A.E."/>
            <person name="Gloeckner G."/>
            <person name="Gruber A."/>
            <person name="Hipkin R."/>
            <person name="Janech M."/>
            <person name="Kroth P."/>
            <person name="Leese F."/>
            <person name="Lindquist E."/>
            <person name="Lyon B.R."/>
            <person name="Martin J."/>
            <person name="Mayer C."/>
            <person name="Parker M."/>
            <person name="Quesneville H."/>
            <person name="Raymond J."/>
            <person name="Uhlig C."/>
            <person name="Valentin K.U."/>
            <person name="Worden A.Z."/>
            <person name="Armbrust E.V."/>
            <person name="Bowler C."/>
            <person name="Green B."/>
            <person name="Moulton V."/>
            <person name="Van Oosterhout C."/>
            <person name="Grigoriev I."/>
        </authorList>
    </citation>
    <scope>NUCLEOTIDE SEQUENCE [LARGE SCALE GENOMIC DNA]</scope>
    <source>
        <strain evidence="2 3">CCMP1102</strain>
    </source>
</reference>
<evidence type="ECO:0000256" key="1">
    <source>
        <dbReference type="SAM" id="MobiDB-lite"/>
    </source>
</evidence>
<dbReference type="InterPro" id="IPR011009">
    <property type="entry name" value="Kinase-like_dom_sf"/>
</dbReference>
<dbReference type="EMBL" id="KV784361">
    <property type="protein sequence ID" value="OEU13761.1"/>
    <property type="molecule type" value="Genomic_DNA"/>
</dbReference>
<name>A0A1E7F6E8_9STRA</name>
<dbReference type="AlphaFoldDB" id="A0A1E7F6E8"/>
<sequence>MKKDMEEVDGSNPDFDDGEEYDAENIRNQESNQKLEEDDGSDPDFDDDDEYDAEEVEKKDIDQKQKLQLLTQRLESYCNDESEYDAFRKFGMAIRDGTKLTGTVLSGGYTNYSFKIHLEKNGDDEDENCKEELAVFAKIAFPYALWSPDTSVHYDLTRVTAEFELMKRFSEELKTTKTSPIPTPYVLIDIPAAEDGSSPNMRIFVAEWVTADEQWGNQYIEGEIDERVVDDCARTVARINLADCDKETNQGYCDSMKTIAAGFDDLFVNVVDKDDDKAVIYARDVLGRDKMIEIMKEWHIASNKRKNVFSTETV</sequence>
<feature type="compositionally biased region" description="Acidic residues" evidence="1">
    <location>
        <begin position="36"/>
        <end position="55"/>
    </location>
</feature>
<dbReference type="KEGG" id="fcy:FRACYDRAFT_242110"/>
<proteinExistence type="predicted"/>
<dbReference type="Proteomes" id="UP000095751">
    <property type="component" value="Unassembled WGS sequence"/>
</dbReference>
<accession>A0A1E7F6E8</accession>
<dbReference type="SUPFAM" id="SSF56112">
    <property type="entry name" value="Protein kinase-like (PK-like)"/>
    <property type="match status" value="1"/>
</dbReference>
<protein>
    <submittedName>
        <fullName evidence="2">Uncharacterized protein</fullName>
    </submittedName>
</protein>
<feature type="compositionally biased region" description="Acidic residues" evidence="1">
    <location>
        <begin position="1"/>
        <end position="23"/>
    </location>
</feature>
<evidence type="ECO:0000313" key="2">
    <source>
        <dbReference type="EMBL" id="OEU13761.1"/>
    </source>
</evidence>
<organism evidence="2 3">
    <name type="scientific">Fragilariopsis cylindrus CCMP1102</name>
    <dbReference type="NCBI Taxonomy" id="635003"/>
    <lineage>
        <taxon>Eukaryota</taxon>
        <taxon>Sar</taxon>
        <taxon>Stramenopiles</taxon>
        <taxon>Ochrophyta</taxon>
        <taxon>Bacillariophyta</taxon>
        <taxon>Bacillariophyceae</taxon>
        <taxon>Bacillariophycidae</taxon>
        <taxon>Bacillariales</taxon>
        <taxon>Bacillariaceae</taxon>
        <taxon>Fragilariopsis</taxon>
    </lineage>
</organism>
<dbReference type="InParanoid" id="A0A1E7F6E8"/>
<dbReference type="OrthoDB" id="205694at2759"/>
<evidence type="ECO:0000313" key="3">
    <source>
        <dbReference type="Proteomes" id="UP000095751"/>
    </source>
</evidence>